<comment type="caution">
    <text evidence="1">The sequence shown here is derived from an EMBL/GenBank/DDBJ whole genome shotgun (WGS) entry which is preliminary data.</text>
</comment>
<gene>
    <name evidence="1" type="ORF">BGZ95_011850</name>
</gene>
<dbReference type="EMBL" id="JAAAIL010000931">
    <property type="protein sequence ID" value="KAG0272410.1"/>
    <property type="molecule type" value="Genomic_DNA"/>
</dbReference>
<name>A0AAD4D9C7_9FUNG</name>
<feature type="non-terminal residue" evidence="1">
    <location>
        <position position="191"/>
    </location>
</feature>
<reference evidence="1" key="1">
    <citation type="journal article" date="2020" name="Fungal Divers.">
        <title>Resolving the Mortierellaceae phylogeny through synthesis of multi-gene phylogenetics and phylogenomics.</title>
        <authorList>
            <person name="Vandepol N."/>
            <person name="Liber J."/>
            <person name="Desiro A."/>
            <person name="Na H."/>
            <person name="Kennedy M."/>
            <person name="Barry K."/>
            <person name="Grigoriev I.V."/>
            <person name="Miller A.N."/>
            <person name="O'Donnell K."/>
            <person name="Stajich J.E."/>
            <person name="Bonito G."/>
        </authorList>
    </citation>
    <scope>NUCLEOTIDE SEQUENCE</scope>
    <source>
        <strain evidence="1">NRRL 28262</strain>
    </source>
</reference>
<accession>A0AAD4D9C7</accession>
<dbReference type="AlphaFoldDB" id="A0AAD4D9C7"/>
<evidence type="ECO:0000313" key="2">
    <source>
        <dbReference type="Proteomes" id="UP001194580"/>
    </source>
</evidence>
<protein>
    <submittedName>
        <fullName evidence="1">Uncharacterized protein</fullName>
    </submittedName>
</protein>
<dbReference type="Proteomes" id="UP001194580">
    <property type="component" value="Unassembled WGS sequence"/>
</dbReference>
<keyword evidence="2" id="KW-1185">Reference proteome</keyword>
<evidence type="ECO:0000313" key="1">
    <source>
        <dbReference type="EMBL" id="KAG0272410.1"/>
    </source>
</evidence>
<organism evidence="1 2">
    <name type="scientific">Linnemannia exigua</name>
    <dbReference type="NCBI Taxonomy" id="604196"/>
    <lineage>
        <taxon>Eukaryota</taxon>
        <taxon>Fungi</taxon>
        <taxon>Fungi incertae sedis</taxon>
        <taxon>Mucoromycota</taxon>
        <taxon>Mortierellomycotina</taxon>
        <taxon>Mortierellomycetes</taxon>
        <taxon>Mortierellales</taxon>
        <taxon>Mortierellaceae</taxon>
        <taxon>Linnemannia</taxon>
    </lineage>
</organism>
<sequence length="191" mass="20501">MSKQGKLNLDCIASDPTSSILYGIANAQGNTPSDEYTVLVKSNTNPSNIATGNLEWSIVSKVRISKTAYRYPLINTVVCAVSSGGEFSAFYYNPTYLTGAGPVLAPVGVRFDPKKETEEGGGSGWSDIVGSSAKLAWVHRYLFPKAFYVRDASSGAESVVLLLTDDFASVIRFGVVDEATNTLRLAGVWKE</sequence>
<proteinExistence type="predicted"/>